<dbReference type="PANTHER" id="PTHR12560">
    <property type="entry name" value="LONGEVITY ASSURANCE FACTOR 1 LAG1"/>
    <property type="match status" value="1"/>
</dbReference>
<keyword evidence="4 5" id="KW-0472">Membrane</keyword>
<evidence type="ECO:0000259" key="7">
    <source>
        <dbReference type="PROSITE" id="PS50922"/>
    </source>
</evidence>
<feature type="transmembrane region" description="Helical" evidence="6">
    <location>
        <begin position="62"/>
        <end position="83"/>
    </location>
</feature>
<comment type="subcellular location">
    <subcellularLocation>
        <location evidence="1">Membrane</location>
        <topology evidence="1">Multi-pass membrane protein</topology>
    </subcellularLocation>
</comment>
<feature type="transmembrane region" description="Helical" evidence="6">
    <location>
        <begin position="242"/>
        <end position="263"/>
    </location>
</feature>
<evidence type="ECO:0000313" key="9">
    <source>
        <dbReference type="Proteomes" id="UP001162060"/>
    </source>
</evidence>
<feature type="transmembrane region" description="Helical" evidence="6">
    <location>
        <begin position="195"/>
        <end position="221"/>
    </location>
</feature>
<dbReference type="Proteomes" id="UP001162060">
    <property type="component" value="Unassembled WGS sequence"/>
</dbReference>
<sequence length="360" mass="41409">MSFGDSTTRRDLVKQQAEKRERAAMAQSIPKPNAFLDNLLVLLLVCELAVIARTLWDEEHMLSILVVLVFAMALVVKGIKTVFAKGGGWFSRTFLQHLGDPLKKKVAMKKWCDQSWQLAIHVSMTIFELYVLRDETWWQDTTTLWNQGTETGVFPSHKFTTKLLYVMQMAIYIFTAFSCKFLEEIRKDYLVMMTHHVITIALVTWSYAVGFLPVGVVVLLFHDMTDIPLDMLKMANYLKMEGVRGLFTSEILFVTTIVLWFYYRVYQYPTKLLYTTMVETREASMAPSDAHDFTQLFPHPGPPSWLLFNVLLTSLYCLHVWWGILLARILVGVLTKGAHDTAKEEYEGTSSDSENEIKDD</sequence>
<feature type="transmembrane region" description="Helical" evidence="6">
    <location>
        <begin position="163"/>
        <end position="183"/>
    </location>
</feature>
<feature type="domain" description="TLC" evidence="7">
    <location>
        <begin position="109"/>
        <end position="335"/>
    </location>
</feature>
<comment type="caution">
    <text evidence="8">The sequence shown here is derived from an EMBL/GenBank/DDBJ whole genome shotgun (WGS) entry which is preliminary data.</text>
</comment>
<dbReference type="EMBL" id="CAKLBY020000378">
    <property type="protein sequence ID" value="CAK7947537.1"/>
    <property type="molecule type" value="Genomic_DNA"/>
</dbReference>
<dbReference type="GO" id="GO:0050291">
    <property type="term" value="F:sphingosine N-acyltransferase activity"/>
    <property type="evidence" value="ECO:0007669"/>
    <property type="project" value="InterPro"/>
</dbReference>
<dbReference type="PROSITE" id="PS50922">
    <property type="entry name" value="TLC"/>
    <property type="match status" value="1"/>
</dbReference>
<protein>
    <recommendedName>
        <fullName evidence="7">TLC domain-containing protein</fullName>
    </recommendedName>
</protein>
<evidence type="ECO:0000256" key="4">
    <source>
        <dbReference type="ARBA" id="ARBA00023136"/>
    </source>
</evidence>
<organism evidence="8 9">
    <name type="scientific">Peronospora matthiolae</name>
    <dbReference type="NCBI Taxonomy" id="2874970"/>
    <lineage>
        <taxon>Eukaryota</taxon>
        <taxon>Sar</taxon>
        <taxon>Stramenopiles</taxon>
        <taxon>Oomycota</taxon>
        <taxon>Peronosporomycetes</taxon>
        <taxon>Peronosporales</taxon>
        <taxon>Peronosporaceae</taxon>
        <taxon>Peronospora</taxon>
    </lineage>
</organism>
<feature type="transmembrane region" description="Helical" evidence="6">
    <location>
        <begin position="305"/>
        <end position="327"/>
    </location>
</feature>
<keyword evidence="3 6" id="KW-1133">Transmembrane helix</keyword>
<name>A0AAV1VMP5_9STRA</name>
<evidence type="ECO:0000256" key="3">
    <source>
        <dbReference type="ARBA" id="ARBA00022989"/>
    </source>
</evidence>
<dbReference type="InterPro" id="IPR016439">
    <property type="entry name" value="Lag1/Lac1-like"/>
</dbReference>
<proteinExistence type="predicted"/>
<dbReference type="Pfam" id="PF03798">
    <property type="entry name" value="TRAM_LAG1_CLN8"/>
    <property type="match status" value="1"/>
</dbReference>
<dbReference type="GO" id="GO:0016020">
    <property type="term" value="C:membrane"/>
    <property type="evidence" value="ECO:0007669"/>
    <property type="project" value="UniProtKB-SubCell"/>
</dbReference>
<dbReference type="GO" id="GO:0005783">
    <property type="term" value="C:endoplasmic reticulum"/>
    <property type="evidence" value="ECO:0007669"/>
    <property type="project" value="TreeGrafter"/>
</dbReference>
<dbReference type="SMART" id="SM00724">
    <property type="entry name" value="TLC"/>
    <property type="match status" value="1"/>
</dbReference>
<dbReference type="InterPro" id="IPR006634">
    <property type="entry name" value="TLC-dom"/>
</dbReference>
<evidence type="ECO:0000256" key="2">
    <source>
        <dbReference type="ARBA" id="ARBA00022692"/>
    </source>
</evidence>
<keyword evidence="2 5" id="KW-0812">Transmembrane</keyword>
<dbReference type="AlphaFoldDB" id="A0AAV1VMP5"/>
<gene>
    <name evidence="8" type="ORF">PM001_LOCUS32687</name>
</gene>
<evidence type="ECO:0000256" key="6">
    <source>
        <dbReference type="SAM" id="Phobius"/>
    </source>
</evidence>
<feature type="transmembrane region" description="Helical" evidence="6">
    <location>
        <begin position="35"/>
        <end position="56"/>
    </location>
</feature>
<accession>A0AAV1VMP5</accession>
<dbReference type="PANTHER" id="PTHR12560:SF67">
    <property type="entry name" value="TLC DOMAIN-CONTAINING PROTEIN"/>
    <property type="match status" value="1"/>
</dbReference>
<reference evidence="8" key="1">
    <citation type="submission" date="2024-01" db="EMBL/GenBank/DDBJ databases">
        <authorList>
            <person name="Webb A."/>
        </authorList>
    </citation>
    <scope>NUCLEOTIDE SEQUENCE</scope>
    <source>
        <strain evidence="8">Pm1</strain>
    </source>
</reference>
<evidence type="ECO:0000256" key="5">
    <source>
        <dbReference type="PROSITE-ProRule" id="PRU00205"/>
    </source>
</evidence>
<dbReference type="GO" id="GO:0046513">
    <property type="term" value="P:ceramide biosynthetic process"/>
    <property type="evidence" value="ECO:0007669"/>
    <property type="project" value="InterPro"/>
</dbReference>
<evidence type="ECO:0000313" key="8">
    <source>
        <dbReference type="EMBL" id="CAK7947537.1"/>
    </source>
</evidence>
<evidence type="ECO:0000256" key="1">
    <source>
        <dbReference type="ARBA" id="ARBA00004141"/>
    </source>
</evidence>